<gene>
    <name evidence="2" type="ORF">PUR21_00855</name>
</gene>
<reference evidence="2 3" key="1">
    <citation type="journal article" date="2023" name="PLoS ONE">
        <title>Complete genome assembly of Hawai'i environmental nontuberculous mycobacteria reveals unexpected co-isolation with methylobacteria.</title>
        <authorList>
            <person name="Hendrix J."/>
            <person name="Epperson L.E."/>
            <person name="Tong E.I."/>
            <person name="Chan Y.L."/>
            <person name="Hasan N.A."/>
            <person name="Dawrs S.N."/>
            <person name="Norton G.J."/>
            <person name="Virdi R."/>
            <person name="Crooks J.L."/>
            <person name="Chan E.D."/>
            <person name="Honda J.R."/>
            <person name="Strong M."/>
        </authorList>
    </citation>
    <scope>NUCLEOTIDE SEQUENCE [LARGE SCALE GENOMIC DNA]</scope>
    <source>
        <strain evidence="2 3">NJH_HI01</strain>
    </source>
</reference>
<evidence type="ECO:0000313" key="3">
    <source>
        <dbReference type="Proteomes" id="UP001404845"/>
    </source>
</evidence>
<dbReference type="InterPro" id="IPR036388">
    <property type="entry name" value="WH-like_DNA-bd_sf"/>
</dbReference>
<name>A0ABU9Z4R4_9HYPH</name>
<organism evidence="2 3">
    <name type="scientific">Methylorubrum rhodesianum</name>
    <dbReference type="NCBI Taxonomy" id="29427"/>
    <lineage>
        <taxon>Bacteria</taxon>
        <taxon>Pseudomonadati</taxon>
        <taxon>Pseudomonadota</taxon>
        <taxon>Alphaproteobacteria</taxon>
        <taxon>Hyphomicrobiales</taxon>
        <taxon>Methylobacteriaceae</taxon>
        <taxon>Methylorubrum</taxon>
    </lineage>
</organism>
<dbReference type="Gene3D" id="1.10.10.10">
    <property type="entry name" value="Winged helix-like DNA-binding domain superfamily/Winged helix DNA-binding domain"/>
    <property type="match status" value="1"/>
</dbReference>
<evidence type="ECO:0000313" key="2">
    <source>
        <dbReference type="EMBL" id="MEN3226238.1"/>
    </source>
</evidence>
<evidence type="ECO:0000259" key="1">
    <source>
        <dbReference type="SMART" id="SM00421"/>
    </source>
</evidence>
<proteinExistence type="predicted"/>
<sequence length="377" mass="41113">MTRSELNYADKLAFDADFAEMARPDLLSKIVAFVGAERAWVGLLGGEDGEIERIVTSTMMPDRGTMFALTAISKIILSTCLERESDGWHLCTLPSTNSSDGAHVAQKSVDSGGTRLYASSVFMFCGQYKIVYFFEFTSKMHAHMDSIKKNLRYVRLELDRSLDFSAQIVQRSTSIAVEMFDYLGIAAAIAMGASLEVTRSNRAFRPYLSETDRLKSEQLGRARPTDGARDGRIVAALTRLAASLRGAAATTLPQQFIPIPAQGDQPPLLMHVIRDDDHLISGPLVVPTFLVLVTHVVRPAVPKEDVLQKLFAMTAAEARVAHSIAAGDKLEEIAGKTGVTVGTVRFHLKGVFAKTGLVRQADLVGLLSGLSVLRRSR</sequence>
<dbReference type="SUPFAM" id="SSF46894">
    <property type="entry name" value="C-terminal effector domain of the bipartite response regulators"/>
    <property type="match status" value="1"/>
</dbReference>
<dbReference type="Proteomes" id="UP001404845">
    <property type="component" value="Unassembled WGS sequence"/>
</dbReference>
<accession>A0ABU9Z4R4</accession>
<dbReference type="InterPro" id="IPR016032">
    <property type="entry name" value="Sig_transdc_resp-reg_C-effctor"/>
</dbReference>
<dbReference type="RefSeq" id="WP_200672426.1">
    <property type="nucleotide sequence ID" value="NZ_JACWCW010000126.1"/>
</dbReference>
<comment type="caution">
    <text evidence="2">The sequence shown here is derived from an EMBL/GenBank/DDBJ whole genome shotgun (WGS) entry which is preliminary data.</text>
</comment>
<dbReference type="EMBL" id="JAQYXL010000001">
    <property type="protein sequence ID" value="MEN3226238.1"/>
    <property type="molecule type" value="Genomic_DNA"/>
</dbReference>
<dbReference type="InterPro" id="IPR000792">
    <property type="entry name" value="Tscrpt_reg_LuxR_C"/>
</dbReference>
<dbReference type="SMART" id="SM00421">
    <property type="entry name" value="HTH_LUXR"/>
    <property type="match status" value="1"/>
</dbReference>
<keyword evidence="3" id="KW-1185">Reference proteome</keyword>
<protein>
    <recommendedName>
        <fullName evidence="1">HTH luxR-type domain-containing protein</fullName>
    </recommendedName>
</protein>
<feature type="domain" description="HTH luxR-type" evidence="1">
    <location>
        <begin position="310"/>
        <end position="367"/>
    </location>
</feature>